<dbReference type="SUPFAM" id="SSF52540">
    <property type="entry name" value="P-loop containing nucleoside triphosphate hydrolases"/>
    <property type="match status" value="1"/>
</dbReference>
<dbReference type="InterPro" id="IPR005702">
    <property type="entry name" value="Wzc-like_C"/>
</dbReference>
<dbReference type="Pfam" id="PF02706">
    <property type="entry name" value="Wzz"/>
    <property type="match status" value="1"/>
</dbReference>
<keyword evidence="13 16" id="KW-0472">Membrane</keyword>
<evidence type="ECO:0000259" key="19">
    <source>
        <dbReference type="Pfam" id="PF13807"/>
    </source>
</evidence>
<evidence type="ECO:0000313" key="21">
    <source>
        <dbReference type="Proteomes" id="UP001597197"/>
    </source>
</evidence>
<keyword evidence="9" id="KW-0547">Nucleotide-binding</keyword>
<dbReference type="InterPro" id="IPR050445">
    <property type="entry name" value="Bact_polysacc_biosynth/exp"/>
</dbReference>
<dbReference type="Pfam" id="PF13807">
    <property type="entry name" value="GNVR"/>
    <property type="match status" value="1"/>
</dbReference>
<evidence type="ECO:0000256" key="7">
    <source>
        <dbReference type="ARBA" id="ARBA00022679"/>
    </source>
</evidence>
<dbReference type="InterPro" id="IPR025669">
    <property type="entry name" value="AAA_dom"/>
</dbReference>
<keyword evidence="12 16" id="KW-1133">Transmembrane helix</keyword>
<dbReference type="RefSeq" id="WP_382311545.1">
    <property type="nucleotide sequence ID" value="NZ_JBHUFD010000001.1"/>
</dbReference>
<evidence type="ECO:0000256" key="13">
    <source>
        <dbReference type="ARBA" id="ARBA00023136"/>
    </source>
</evidence>
<evidence type="ECO:0000256" key="14">
    <source>
        <dbReference type="ARBA" id="ARBA00023137"/>
    </source>
</evidence>
<comment type="similarity">
    <text evidence="2">Belongs to the CpsD/CapB family.</text>
</comment>
<keyword evidence="7" id="KW-0808">Transferase</keyword>
<evidence type="ECO:0000256" key="12">
    <source>
        <dbReference type="ARBA" id="ARBA00022989"/>
    </source>
</evidence>
<keyword evidence="21" id="KW-1185">Reference proteome</keyword>
<protein>
    <recommendedName>
        <fullName evidence="4">non-specific protein-tyrosine kinase</fullName>
        <ecNumber evidence="4">2.7.10.2</ecNumber>
    </recommendedName>
</protein>
<gene>
    <name evidence="20" type="ORF">ACFSDX_02100</name>
</gene>
<feature type="domain" description="AAA" evidence="18">
    <location>
        <begin position="583"/>
        <end position="727"/>
    </location>
</feature>
<evidence type="ECO:0000256" key="15">
    <source>
        <dbReference type="ARBA" id="ARBA00051245"/>
    </source>
</evidence>
<dbReference type="PANTHER" id="PTHR32309:SF13">
    <property type="entry name" value="FERRIC ENTEROBACTIN TRANSPORT PROTEIN FEPE"/>
    <property type="match status" value="1"/>
</dbReference>
<sequence length="779" mass="87220">MNNQELFPLKNEQPKAKDLRVILSHYVRYWYLFILSVAIALGIAYIYLRYYVVPAYQVTSTLLIKSESNKPTLSGGGQLGVANLGGGAIDLNNEIEVLKSKSLMQRVVAELSYFTTYYIKGKVRDVEVYGKSSPITIVVGKLTPAAYGKTLIIRLKPDNKFDLKEGENQPSSQQLGQLIHQPYGTFTVVATPYAATDNKLFSKDIIVRFQNQQDIVNYLHSSVKIAPVSKDATILEVSLIDAIPERSKDILNKLIEIYNKEGLEYKNRNATNTISFLDDRLRFITTELSGVEKDVERYKRQNQVTDVSSQASNYIEQASSYNKQLSEWAIQIDVLESIEKYLNKSAGQYTMVPSSLGIQDPTLVSLIEKFNGLQLERERMLRTTEASNPLVENINEQLVNLRSNILENLQNIKRGLIITSRNLKASSGQFQSQIKKVPSIERELLEINRQQAIKQILYSFLLQKREEAALELASTVSNSRVVDPAVSSDYPVSPVKQLIYLMALLAGLAIPFAGVYIKGLLNDKVQSAEDVEYTTNTPILGEIAISNTRDKVVVTKDNRSPVAEMFRLIRANLSFMMRGKSNKVILVTSSMSGEGKTFFSINFSASLLLTGKKVVLLELDLRNSDLSEVLDISPSLGITDYLNSDDVYITDIISESEKVPGLHVISSGPVPVNPSELMMSAKLSHLLTELKSSFDYIILDTAPIGKVADVFSLSALIDSSIYLVRCNYTYKRMINIVDDIYVNNKLNNLMIVLNDVEMGNSHSYGYGYEQKDKKKLKIA</sequence>
<evidence type="ECO:0000256" key="3">
    <source>
        <dbReference type="ARBA" id="ARBA00008883"/>
    </source>
</evidence>
<keyword evidence="14" id="KW-0829">Tyrosine-protein kinase</keyword>
<reference evidence="21" key="1">
    <citation type="journal article" date="2019" name="Int. J. Syst. Evol. Microbiol.">
        <title>The Global Catalogue of Microorganisms (GCM) 10K type strain sequencing project: providing services to taxonomists for standard genome sequencing and annotation.</title>
        <authorList>
            <consortium name="The Broad Institute Genomics Platform"/>
            <consortium name="The Broad Institute Genome Sequencing Center for Infectious Disease"/>
            <person name="Wu L."/>
            <person name="Ma J."/>
        </authorList>
    </citation>
    <scope>NUCLEOTIDE SEQUENCE [LARGE SCALE GENOMIC DNA]</scope>
    <source>
        <strain evidence="21">CGMCC 1.15795</strain>
    </source>
</reference>
<dbReference type="InterPro" id="IPR003856">
    <property type="entry name" value="LPS_length_determ_N"/>
</dbReference>
<evidence type="ECO:0000259" key="18">
    <source>
        <dbReference type="Pfam" id="PF13614"/>
    </source>
</evidence>
<feature type="domain" description="Polysaccharide chain length determinant N-terminal" evidence="17">
    <location>
        <begin position="18"/>
        <end position="111"/>
    </location>
</feature>
<dbReference type="NCBIfam" id="TIGR01007">
    <property type="entry name" value="eps_fam"/>
    <property type="match status" value="1"/>
</dbReference>
<evidence type="ECO:0000256" key="6">
    <source>
        <dbReference type="ARBA" id="ARBA00022519"/>
    </source>
</evidence>
<keyword evidence="10" id="KW-0418">Kinase</keyword>
<dbReference type="Proteomes" id="UP001597197">
    <property type="component" value="Unassembled WGS sequence"/>
</dbReference>
<evidence type="ECO:0000256" key="11">
    <source>
        <dbReference type="ARBA" id="ARBA00022840"/>
    </source>
</evidence>
<feature type="domain" description="Tyrosine-protein kinase G-rich" evidence="19">
    <location>
        <begin position="440"/>
        <end position="518"/>
    </location>
</feature>
<evidence type="ECO:0000313" key="20">
    <source>
        <dbReference type="EMBL" id="MFD1871201.1"/>
    </source>
</evidence>
<keyword evidence="8 16" id="KW-0812">Transmembrane</keyword>
<name>A0ABW4QNR6_9BACT</name>
<keyword evidence="11" id="KW-0067">ATP-binding</keyword>
<keyword evidence="6" id="KW-0997">Cell inner membrane</keyword>
<feature type="transmembrane region" description="Helical" evidence="16">
    <location>
        <begin position="29"/>
        <end position="48"/>
    </location>
</feature>
<evidence type="ECO:0000256" key="9">
    <source>
        <dbReference type="ARBA" id="ARBA00022741"/>
    </source>
</evidence>
<organism evidence="20 21">
    <name type="scientific">Hymenobacter bucti</name>
    <dbReference type="NCBI Taxonomy" id="1844114"/>
    <lineage>
        <taxon>Bacteria</taxon>
        <taxon>Pseudomonadati</taxon>
        <taxon>Bacteroidota</taxon>
        <taxon>Cytophagia</taxon>
        <taxon>Cytophagales</taxon>
        <taxon>Hymenobacteraceae</taxon>
        <taxon>Hymenobacter</taxon>
    </lineage>
</organism>
<evidence type="ECO:0000256" key="8">
    <source>
        <dbReference type="ARBA" id="ARBA00022692"/>
    </source>
</evidence>
<dbReference type="InterPro" id="IPR032807">
    <property type="entry name" value="GNVR"/>
</dbReference>
<dbReference type="Pfam" id="PF13614">
    <property type="entry name" value="AAA_31"/>
    <property type="match status" value="1"/>
</dbReference>
<evidence type="ECO:0000256" key="16">
    <source>
        <dbReference type="SAM" id="Phobius"/>
    </source>
</evidence>
<dbReference type="PANTHER" id="PTHR32309">
    <property type="entry name" value="TYROSINE-PROTEIN KINASE"/>
    <property type="match status" value="1"/>
</dbReference>
<comment type="catalytic activity">
    <reaction evidence="15">
        <text>L-tyrosyl-[protein] + ATP = O-phospho-L-tyrosyl-[protein] + ADP + H(+)</text>
        <dbReference type="Rhea" id="RHEA:10596"/>
        <dbReference type="Rhea" id="RHEA-COMP:10136"/>
        <dbReference type="Rhea" id="RHEA-COMP:20101"/>
        <dbReference type="ChEBI" id="CHEBI:15378"/>
        <dbReference type="ChEBI" id="CHEBI:30616"/>
        <dbReference type="ChEBI" id="CHEBI:46858"/>
        <dbReference type="ChEBI" id="CHEBI:61978"/>
        <dbReference type="ChEBI" id="CHEBI:456216"/>
        <dbReference type="EC" id="2.7.10.2"/>
    </reaction>
</comment>
<evidence type="ECO:0000259" key="17">
    <source>
        <dbReference type="Pfam" id="PF02706"/>
    </source>
</evidence>
<evidence type="ECO:0000256" key="10">
    <source>
        <dbReference type="ARBA" id="ARBA00022777"/>
    </source>
</evidence>
<evidence type="ECO:0000256" key="4">
    <source>
        <dbReference type="ARBA" id="ARBA00011903"/>
    </source>
</evidence>
<accession>A0ABW4QNR6</accession>
<comment type="subcellular location">
    <subcellularLocation>
        <location evidence="1">Cell inner membrane</location>
        <topology evidence="1">Multi-pass membrane protein</topology>
    </subcellularLocation>
</comment>
<proteinExistence type="inferred from homology"/>
<evidence type="ECO:0000256" key="2">
    <source>
        <dbReference type="ARBA" id="ARBA00007316"/>
    </source>
</evidence>
<dbReference type="CDD" id="cd05387">
    <property type="entry name" value="BY-kinase"/>
    <property type="match status" value="1"/>
</dbReference>
<dbReference type="EMBL" id="JBHUFD010000001">
    <property type="protein sequence ID" value="MFD1871201.1"/>
    <property type="molecule type" value="Genomic_DNA"/>
</dbReference>
<dbReference type="Gene3D" id="3.40.50.300">
    <property type="entry name" value="P-loop containing nucleotide triphosphate hydrolases"/>
    <property type="match status" value="1"/>
</dbReference>
<comment type="caution">
    <text evidence="20">The sequence shown here is derived from an EMBL/GenBank/DDBJ whole genome shotgun (WGS) entry which is preliminary data.</text>
</comment>
<keyword evidence="5" id="KW-1003">Cell membrane</keyword>
<evidence type="ECO:0000256" key="5">
    <source>
        <dbReference type="ARBA" id="ARBA00022475"/>
    </source>
</evidence>
<comment type="similarity">
    <text evidence="3">Belongs to the etk/wzc family.</text>
</comment>
<dbReference type="InterPro" id="IPR027417">
    <property type="entry name" value="P-loop_NTPase"/>
</dbReference>
<evidence type="ECO:0000256" key="1">
    <source>
        <dbReference type="ARBA" id="ARBA00004429"/>
    </source>
</evidence>
<dbReference type="EC" id="2.7.10.2" evidence="4"/>